<dbReference type="PIRSF" id="PIRSF000097">
    <property type="entry name" value="AKR"/>
    <property type="match status" value="1"/>
</dbReference>
<keyword evidence="3" id="KW-0560">Oxidoreductase</keyword>
<keyword evidence="6" id="KW-1185">Reference proteome</keyword>
<protein>
    <submittedName>
        <fullName evidence="5">Aldo/keto reductase</fullName>
    </submittedName>
</protein>
<dbReference type="InterPro" id="IPR036812">
    <property type="entry name" value="NAD(P)_OxRdtase_dom_sf"/>
</dbReference>
<feature type="domain" description="NADP-dependent oxidoreductase" evidence="4">
    <location>
        <begin position="22"/>
        <end position="277"/>
    </location>
</feature>
<proteinExistence type="inferred from homology"/>
<dbReference type="RefSeq" id="WP_376982028.1">
    <property type="nucleotide sequence ID" value="NZ_JBHLSV010000020.1"/>
</dbReference>
<dbReference type="Proteomes" id="UP001589793">
    <property type="component" value="Unassembled WGS sequence"/>
</dbReference>
<dbReference type="EMBL" id="JBHLSV010000020">
    <property type="protein sequence ID" value="MFC0675208.1"/>
    <property type="molecule type" value="Genomic_DNA"/>
</dbReference>
<gene>
    <name evidence="5" type="ORF">ACFFF6_14690</name>
</gene>
<sequence length="293" mass="31919">MNHDRPTVPMISLRDGSTIPQIGYGTLAVQPDRENSDANAELTAGVVGEALTVGYRHLDSAQSYGTERGVGRAIAESGIRRGELYVTSKLANPHHAPDDVRRSFDQTLAHLGLDHLDLFLIHWPLPTLHGGDLVSTWKAVAALVEDGRLRSAGVSNFLPEHLDRIVGETGIVPVVDQFESHPYFRNTPSREACARLGITVQTHSPLGHNREPLSDPVIARIAAEHGRTPAQVILRWHMQLGDVSIPKSSRPERMAENISVFDFALSEAEMAAIDALDRGPEGRVGPHPATYEG</sequence>
<dbReference type="PANTHER" id="PTHR43827:SF3">
    <property type="entry name" value="NADP-DEPENDENT OXIDOREDUCTASE DOMAIN-CONTAINING PROTEIN"/>
    <property type="match status" value="1"/>
</dbReference>
<dbReference type="PANTHER" id="PTHR43827">
    <property type="entry name" value="2,5-DIKETO-D-GLUCONIC ACID REDUCTASE"/>
    <property type="match status" value="1"/>
</dbReference>
<accession>A0ABV6RH24</accession>
<dbReference type="CDD" id="cd19071">
    <property type="entry name" value="AKR_AKR1-5-like"/>
    <property type="match status" value="1"/>
</dbReference>
<dbReference type="PRINTS" id="PR00069">
    <property type="entry name" value="ALDKETRDTASE"/>
</dbReference>
<dbReference type="Pfam" id="PF00248">
    <property type="entry name" value="Aldo_ket_red"/>
    <property type="match status" value="1"/>
</dbReference>
<evidence type="ECO:0000313" key="5">
    <source>
        <dbReference type="EMBL" id="MFC0675208.1"/>
    </source>
</evidence>
<name>A0ABV6RH24_9MICO</name>
<reference evidence="5 6" key="1">
    <citation type="submission" date="2024-09" db="EMBL/GenBank/DDBJ databases">
        <authorList>
            <person name="Sun Q."/>
            <person name="Mori K."/>
        </authorList>
    </citation>
    <scope>NUCLEOTIDE SEQUENCE [LARGE SCALE GENOMIC DNA]</scope>
    <source>
        <strain evidence="5 6">CICC 10874</strain>
    </source>
</reference>
<evidence type="ECO:0000256" key="2">
    <source>
        <dbReference type="ARBA" id="ARBA00022857"/>
    </source>
</evidence>
<evidence type="ECO:0000256" key="3">
    <source>
        <dbReference type="ARBA" id="ARBA00023002"/>
    </source>
</evidence>
<comment type="similarity">
    <text evidence="1">Belongs to the aldo/keto reductase family.</text>
</comment>
<dbReference type="Gene3D" id="3.20.20.100">
    <property type="entry name" value="NADP-dependent oxidoreductase domain"/>
    <property type="match status" value="1"/>
</dbReference>
<organism evidence="5 6">
    <name type="scientific">Brachybacterium hainanense</name>
    <dbReference type="NCBI Taxonomy" id="1541174"/>
    <lineage>
        <taxon>Bacteria</taxon>
        <taxon>Bacillati</taxon>
        <taxon>Actinomycetota</taxon>
        <taxon>Actinomycetes</taxon>
        <taxon>Micrococcales</taxon>
        <taxon>Dermabacteraceae</taxon>
        <taxon>Brachybacterium</taxon>
    </lineage>
</organism>
<evidence type="ECO:0000313" key="6">
    <source>
        <dbReference type="Proteomes" id="UP001589793"/>
    </source>
</evidence>
<comment type="caution">
    <text evidence="5">The sequence shown here is derived from an EMBL/GenBank/DDBJ whole genome shotgun (WGS) entry which is preliminary data.</text>
</comment>
<evidence type="ECO:0000259" key="4">
    <source>
        <dbReference type="Pfam" id="PF00248"/>
    </source>
</evidence>
<dbReference type="InterPro" id="IPR023210">
    <property type="entry name" value="NADP_OxRdtase_dom"/>
</dbReference>
<dbReference type="InterPro" id="IPR020471">
    <property type="entry name" value="AKR"/>
</dbReference>
<dbReference type="PROSITE" id="PS00798">
    <property type="entry name" value="ALDOKETO_REDUCTASE_1"/>
    <property type="match status" value="1"/>
</dbReference>
<dbReference type="SUPFAM" id="SSF51430">
    <property type="entry name" value="NAD(P)-linked oxidoreductase"/>
    <property type="match status" value="1"/>
</dbReference>
<dbReference type="InterPro" id="IPR018170">
    <property type="entry name" value="Aldo/ket_reductase_CS"/>
</dbReference>
<keyword evidence="2" id="KW-0521">NADP</keyword>
<evidence type="ECO:0000256" key="1">
    <source>
        <dbReference type="ARBA" id="ARBA00007905"/>
    </source>
</evidence>